<dbReference type="CDD" id="cd12087">
    <property type="entry name" value="TM_EGFR-like"/>
    <property type="match status" value="1"/>
</dbReference>
<feature type="transmembrane region" description="Helical" evidence="5">
    <location>
        <begin position="114"/>
        <end position="144"/>
    </location>
</feature>
<dbReference type="InterPro" id="IPR026910">
    <property type="entry name" value="Shisa"/>
</dbReference>
<evidence type="ECO:0000256" key="3">
    <source>
        <dbReference type="ARBA" id="ARBA00022989"/>
    </source>
</evidence>
<dbReference type="InterPro" id="IPR053891">
    <property type="entry name" value="Shisa_N"/>
</dbReference>
<dbReference type="PANTHER" id="PTHR31395">
    <property type="entry name" value="SHISA"/>
    <property type="match status" value="1"/>
</dbReference>
<organism evidence="7 8">
    <name type="scientific">Polypterus senegalus</name>
    <name type="common">Senegal bichir</name>
    <dbReference type="NCBI Taxonomy" id="55291"/>
    <lineage>
        <taxon>Eukaryota</taxon>
        <taxon>Metazoa</taxon>
        <taxon>Chordata</taxon>
        <taxon>Craniata</taxon>
        <taxon>Vertebrata</taxon>
        <taxon>Euteleostomi</taxon>
        <taxon>Actinopterygii</taxon>
        <taxon>Polypteriformes</taxon>
        <taxon>Polypteridae</taxon>
        <taxon>Polypterus</taxon>
    </lineage>
</organism>
<proteinExistence type="predicted"/>
<keyword evidence="2 5" id="KW-0812">Transmembrane</keyword>
<evidence type="ECO:0000256" key="5">
    <source>
        <dbReference type="SAM" id="Phobius"/>
    </source>
</evidence>
<feature type="non-terminal residue" evidence="7">
    <location>
        <position position="1"/>
    </location>
</feature>
<dbReference type="PANTHER" id="PTHR31395:SF5">
    <property type="entry name" value="PROTEIN SHISA-4"/>
    <property type="match status" value="1"/>
</dbReference>
<name>A0A8X7XEW3_POLSE</name>
<evidence type="ECO:0000259" key="6">
    <source>
        <dbReference type="Pfam" id="PF13908"/>
    </source>
</evidence>
<evidence type="ECO:0000256" key="1">
    <source>
        <dbReference type="ARBA" id="ARBA00004370"/>
    </source>
</evidence>
<sequence>MCKAKHSMGVLRIIAQSDSDFSNSEFDASDLEMDIENKSEVPASAYRSPADASANEDCLWYVDRNGTWHSGRDCPLLSFCCGNCYHRYCCLDTYRLFTERQQKHCMVMQMSPTMIAGIASSILLFIAIVAIVLCCFMCSCCYLYQRRQQRRTPYEGPGQNIQMSGYPLDPSYPPQGKVPDYQYPGYPAGQYYQPPMAQPYPPVMPPQYPAAGPQYFQPPMDPAYAQVAIGGRTGDEASMIRNRIKEILHSAVCPFSGVGEIITLASH</sequence>
<keyword evidence="3 5" id="KW-1133">Transmembrane helix</keyword>
<evidence type="ECO:0000256" key="4">
    <source>
        <dbReference type="ARBA" id="ARBA00023136"/>
    </source>
</evidence>
<protein>
    <submittedName>
        <fullName evidence="7">SHSA4 protein</fullName>
    </submittedName>
</protein>
<keyword evidence="4 5" id="KW-0472">Membrane</keyword>
<evidence type="ECO:0000256" key="2">
    <source>
        <dbReference type="ARBA" id="ARBA00022692"/>
    </source>
</evidence>
<feature type="domain" description="Shisa N-terminal" evidence="6">
    <location>
        <begin position="56"/>
        <end position="105"/>
    </location>
</feature>
<reference evidence="7 8" key="1">
    <citation type="journal article" date="2021" name="Cell">
        <title>Tracing the genetic footprints of vertebrate landing in non-teleost ray-finned fishes.</title>
        <authorList>
            <person name="Bi X."/>
            <person name="Wang K."/>
            <person name="Yang L."/>
            <person name="Pan H."/>
            <person name="Jiang H."/>
            <person name="Wei Q."/>
            <person name="Fang M."/>
            <person name="Yu H."/>
            <person name="Zhu C."/>
            <person name="Cai Y."/>
            <person name="He Y."/>
            <person name="Gan X."/>
            <person name="Zeng H."/>
            <person name="Yu D."/>
            <person name="Zhu Y."/>
            <person name="Jiang H."/>
            <person name="Qiu Q."/>
            <person name="Yang H."/>
            <person name="Zhang Y.E."/>
            <person name="Wang W."/>
            <person name="Zhu M."/>
            <person name="He S."/>
            <person name="Zhang G."/>
        </authorList>
    </citation>
    <scope>NUCLEOTIDE SEQUENCE [LARGE SCALE GENOMIC DNA]</scope>
    <source>
        <strain evidence="7">Bchr_013</strain>
    </source>
</reference>
<accession>A0A8X7XEW3</accession>
<evidence type="ECO:0000313" key="8">
    <source>
        <dbReference type="Proteomes" id="UP000886611"/>
    </source>
</evidence>
<dbReference type="EMBL" id="JAATIS010000485">
    <property type="protein sequence ID" value="KAG2467795.1"/>
    <property type="molecule type" value="Genomic_DNA"/>
</dbReference>
<dbReference type="GO" id="GO:0016020">
    <property type="term" value="C:membrane"/>
    <property type="evidence" value="ECO:0007669"/>
    <property type="project" value="UniProtKB-SubCell"/>
</dbReference>
<keyword evidence="8" id="KW-1185">Reference proteome</keyword>
<comment type="subcellular location">
    <subcellularLocation>
        <location evidence="1">Membrane</location>
    </subcellularLocation>
</comment>
<dbReference type="Pfam" id="PF13908">
    <property type="entry name" value="Shisa_N"/>
    <property type="match status" value="1"/>
</dbReference>
<feature type="non-terminal residue" evidence="7">
    <location>
        <position position="267"/>
    </location>
</feature>
<gene>
    <name evidence="7" type="primary">Shisa4</name>
    <name evidence="7" type="ORF">GTO96_0015732</name>
</gene>
<comment type="caution">
    <text evidence="7">The sequence shown here is derived from an EMBL/GenBank/DDBJ whole genome shotgun (WGS) entry which is preliminary data.</text>
</comment>
<dbReference type="AlphaFoldDB" id="A0A8X7XEW3"/>
<dbReference type="Proteomes" id="UP000886611">
    <property type="component" value="Unassembled WGS sequence"/>
</dbReference>
<evidence type="ECO:0000313" key="7">
    <source>
        <dbReference type="EMBL" id="KAG2467795.1"/>
    </source>
</evidence>